<dbReference type="PATRIC" id="fig|883066.3.peg.909"/>
<proteinExistence type="predicted"/>
<dbReference type="InterPro" id="IPR020847">
    <property type="entry name" value="AP_endonuclease_F1_BS"/>
</dbReference>
<evidence type="ECO:0000313" key="2">
    <source>
        <dbReference type="EMBL" id="EKU95110.1"/>
    </source>
</evidence>
<dbReference type="GO" id="GO:0004519">
    <property type="term" value="F:endonuclease activity"/>
    <property type="evidence" value="ECO:0007669"/>
    <property type="project" value="InterPro"/>
</dbReference>
<dbReference type="AlphaFoldDB" id="K9F0T3"/>
<dbReference type="Pfam" id="PF03372">
    <property type="entry name" value="Exo_endo_phos"/>
    <property type="match status" value="1"/>
</dbReference>
<dbReference type="STRING" id="202789.GCA_001457435_01251"/>
<keyword evidence="3" id="KW-1185">Reference proteome</keyword>
<dbReference type="EMBL" id="AGWL01000005">
    <property type="protein sequence ID" value="EKU95110.1"/>
    <property type="molecule type" value="Genomic_DNA"/>
</dbReference>
<accession>K9F0T3</accession>
<organism evidence="2 3">
    <name type="scientific">Actinobaculum massiliense ACS-171-V-Col2</name>
    <dbReference type="NCBI Taxonomy" id="883066"/>
    <lineage>
        <taxon>Bacteria</taxon>
        <taxon>Bacillati</taxon>
        <taxon>Actinomycetota</taxon>
        <taxon>Actinomycetes</taxon>
        <taxon>Actinomycetales</taxon>
        <taxon>Actinomycetaceae</taxon>
        <taxon>Actinobaculum</taxon>
    </lineage>
</organism>
<dbReference type="HOGENOM" id="CLU_060500_2_0_11"/>
<sequence length="264" mass="28161">MASIHVVTANLQKGTPTAKAPGGMHKVAWQREQVSSAARVLGRLNADILALQEVKEPVASGSLVNPIVALGKFTDVIFLPLRGGKTLTGQPKNDVDLKGNGIALASRYPIGAREMIELPLQDPNGSWLKTLRTKIGLGEMPRRAILAEILSPDGPILVAATHIAFTPVLQDSQLRTVSGTLDGFARRNGKMQAPRLILGDLNIRGERPLALTGYDSMAEADTYPATAPTAQIDHILVQGGQARSAEAVYMGISDHRALRANVVF</sequence>
<gene>
    <name evidence="2" type="ORF">HMPREF9233_00871</name>
</gene>
<dbReference type="RefSeq" id="WP_007001077.1">
    <property type="nucleotide sequence ID" value="NZ_JH992955.1"/>
</dbReference>
<name>K9F0T3_9ACTO</name>
<reference evidence="2 3" key="1">
    <citation type="submission" date="2012-09" db="EMBL/GenBank/DDBJ databases">
        <title>The Genome Sequence of Actinobaculum massiliae ACS-171-V-COL2.</title>
        <authorList>
            <consortium name="The Broad Institute Genome Sequencing Platform"/>
            <person name="Earl A."/>
            <person name="Ward D."/>
            <person name="Feldgarden M."/>
            <person name="Gevers D."/>
            <person name="Saerens B."/>
            <person name="Vaneechoutte M."/>
            <person name="Walker B."/>
            <person name="Young S.K."/>
            <person name="Zeng Q."/>
            <person name="Gargeya S."/>
            <person name="Fitzgerald M."/>
            <person name="Haas B."/>
            <person name="Abouelleil A."/>
            <person name="Alvarado L."/>
            <person name="Arachchi H.M."/>
            <person name="Berlin A."/>
            <person name="Chapman S.B."/>
            <person name="Goldberg J."/>
            <person name="Griggs A."/>
            <person name="Gujja S."/>
            <person name="Hansen M."/>
            <person name="Howarth C."/>
            <person name="Imamovic A."/>
            <person name="Larimer J."/>
            <person name="McCowen C."/>
            <person name="Montmayeur A."/>
            <person name="Murphy C."/>
            <person name="Neiman D."/>
            <person name="Pearson M."/>
            <person name="Priest M."/>
            <person name="Roberts A."/>
            <person name="Saif S."/>
            <person name="Shea T."/>
            <person name="Sisk P."/>
            <person name="Sykes S."/>
            <person name="Wortman J."/>
            <person name="Nusbaum C."/>
            <person name="Birren B."/>
        </authorList>
    </citation>
    <scope>NUCLEOTIDE SEQUENCE [LARGE SCALE GENOMIC DNA]</scope>
    <source>
        <strain evidence="3">ACS-171-V-Col2</strain>
    </source>
</reference>
<dbReference type="GO" id="GO:0003677">
    <property type="term" value="F:DNA binding"/>
    <property type="evidence" value="ECO:0007669"/>
    <property type="project" value="InterPro"/>
</dbReference>
<comment type="caution">
    <text evidence="2">The sequence shown here is derived from an EMBL/GenBank/DDBJ whole genome shotgun (WGS) entry which is preliminary data.</text>
</comment>
<protein>
    <recommendedName>
        <fullName evidence="1">Endonuclease/exonuclease/phosphatase domain-containing protein</fullName>
    </recommendedName>
</protein>
<dbReference type="InterPro" id="IPR036691">
    <property type="entry name" value="Endo/exonu/phosph_ase_sf"/>
</dbReference>
<dbReference type="PROSITE" id="PS00726">
    <property type="entry name" value="AP_NUCLEASE_F1_1"/>
    <property type="match status" value="1"/>
</dbReference>
<dbReference type="InterPro" id="IPR005135">
    <property type="entry name" value="Endo/exonuclease/phosphatase"/>
</dbReference>
<feature type="domain" description="Endonuclease/exonuclease/phosphatase" evidence="1">
    <location>
        <begin position="9"/>
        <end position="255"/>
    </location>
</feature>
<dbReference type="eggNOG" id="COG3568">
    <property type="taxonomic scope" value="Bacteria"/>
</dbReference>
<dbReference type="GO" id="GO:0006281">
    <property type="term" value="P:DNA repair"/>
    <property type="evidence" value="ECO:0007669"/>
    <property type="project" value="InterPro"/>
</dbReference>
<dbReference type="Proteomes" id="UP000009888">
    <property type="component" value="Unassembled WGS sequence"/>
</dbReference>
<evidence type="ECO:0000313" key="3">
    <source>
        <dbReference type="Proteomes" id="UP000009888"/>
    </source>
</evidence>
<evidence type="ECO:0000259" key="1">
    <source>
        <dbReference type="Pfam" id="PF03372"/>
    </source>
</evidence>
<dbReference type="Gene3D" id="3.60.10.10">
    <property type="entry name" value="Endonuclease/exonuclease/phosphatase"/>
    <property type="match status" value="1"/>
</dbReference>
<dbReference type="SUPFAM" id="SSF56219">
    <property type="entry name" value="DNase I-like"/>
    <property type="match status" value="1"/>
</dbReference>